<dbReference type="Proteomes" id="UP000284202">
    <property type="component" value="Unassembled WGS sequence"/>
</dbReference>
<dbReference type="PROSITE" id="PS50850">
    <property type="entry name" value="MFS"/>
    <property type="match status" value="1"/>
</dbReference>
<evidence type="ECO:0000313" key="9">
    <source>
        <dbReference type="EMBL" id="RJE89224.1"/>
    </source>
</evidence>
<feature type="transmembrane region" description="Helical" evidence="7">
    <location>
        <begin position="48"/>
        <end position="74"/>
    </location>
</feature>
<keyword evidence="6 7" id="KW-0472">Membrane</keyword>
<dbReference type="InterPro" id="IPR036259">
    <property type="entry name" value="MFS_trans_sf"/>
</dbReference>
<feature type="transmembrane region" description="Helical" evidence="7">
    <location>
        <begin position="376"/>
        <end position="399"/>
    </location>
</feature>
<gene>
    <name evidence="9" type="ORF">D3P04_00795</name>
</gene>
<feature type="transmembrane region" description="Helical" evidence="7">
    <location>
        <begin position="205"/>
        <end position="222"/>
    </location>
</feature>
<dbReference type="GO" id="GO:0022857">
    <property type="term" value="F:transmembrane transporter activity"/>
    <property type="evidence" value="ECO:0007669"/>
    <property type="project" value="InterPro"/>
</dbReference>
<dbReference type="PANTHER" id="PTHR23511">
    <property type="entry name" value="SYNAPTIC VESICLE GLYCOPROTEIN 2"/>
    <property type="match status" value="1"/>
</dbReference>
<feature type="transmembrane region" description="Helical" evidence="7">
    <location>
        <begin position="324"/>
        <end position="346"/>
    </location>
</feature>
<comment type="similarity">
    <text evidence="2">Belongs to the major facilitator superfamily. Sugar transporter (TC 2.A.1.1) family.</text>
</comment>
<dbReference type="EMBL" id="QZCG01000001">
    <property type="protein sequence ID" value="RJE89224.1"/>
    <property type="molecule type" value="Genomic_DNA"/>
</dbReference>
<evidence type="ECO:0000256" key="1">
    <source>
        <dbReference type="ARBA" id="ARBA00004141"/>
    </source>
</evidence>
<feature type="transmembrane region" description="Helical" evidence="7">
    <location>
        <begin position="411"/>
        <end position="431"/>
    </location>
</feature>
<feature type="transmembrane region" description="Helical" evidence="7">
    <location>
        <begin position="140"/>
        <end position="161"/>
    </location>
</feature>
<feature type="transmembrane region" description="Helical" evidence="7">
    <location>
        <begin position="443"/>
        <end position="463"/>
    </location>
</feature>
<dbReference type="AlphaFoldDB" id="A0A418T7M4"/>
<evidence type="ECO:0000313" key="10">
    <source>
        <dbReference type="Proteomes" id="UP000284202"/>
    </source>
</evidence>
<evidence type="ECO:0000256" key="5">
    <source>
        <dbReference type="ARBA" id="ARBA00022989"/>
    </source>
</evidence>
<comment type="caution">
    <text evidence="9">The sequence shown here is derived from an EMBL/GenBank/DDBJ whole genome shotgun (WGS) entry which is preliminary data.</text>
</comment>
<accession>A0A418T7M4</accession>
<dbReference type="Pfam" id="PF00083">
    <property type="entry name" value="Sugar_tr"/>
    <property type="match status" value="1"/>
</dbReference>
<dbReference type="PANTHER" id="PTHR23511:SF34">
    <property type="entry name" value="SYNAPTIC VESICLE GLYCOPROTEIN 2"/>
    <property type="match status" value="1"/>
</dbReference>
<protein>
    <submittedName>
        <fullName evidence="9">MFS transporter</fullName>
    </submittedName>
</protein>
<evidence type="ECO:0000256" key="2">
    <source>
        <dbReference type="ARBA" id="ARBA00010992"/>
    </source>
</evidence>
<dbReference type="Gene3D" id="1.20.1250.20">
    <property type="entry name" value="MFS general substrate transporter like domains"/>
    <property type="match status" value="1"/>
</dbReference>
<dbReference type="GO" id="GO:0016020">
    <property type="term" value="C:membrane"/>
    <property type="evidence" value="ECO:0007669"/>
    <property type="project" value="UniProtKB-SubCell"/>
</dbReference>
<feature type="transmembrane region" description="Helical" evidence="7">
    <location>
        <begin position="173"/>
        <end position="199"/>
    </location>
</feature>
<evidence type="ECO:0000256" key="4">
    <source>
        <dbReference type="ARBA" id="ARBA00022692"/>
    </source>
</evidence>
<name>A0A418T7M4_9RHOB</name>
<comment type="subcellular location">
    <subcellularLocation>
        <location evidence="1">Membrane</location>
        <topology evidence="1">Multi-pass membrane protein</topology>
    </subcellularLocation>
</comment>
<sequence>MTDLTTGAGGIAAPSPSSKVVRGAAETASDAMIAARLDRLPMTGYQRFIFGIIATAWLFDSIDLGSLTFLLGSIRNEFGLTTAQAGLLSSMSFIGMFLGAAIAGMAADRFGRKMVFQVSMVFWGLGSLWCAYAPDAQTLGYARLLLGFGMGMEFPVALAIVSEILPTAKRGRYLAVLEGFWPIGFIAAGLLSLLFLTHFDWRTMFLFQAIPAAFLLIIRIFVPESPRWLADRGRNDQAERVMSRIEEKVLKRLPEGRTLPAPKPIESRASEERRFSFLELWSNGYASRTMMIWTVWFFALLGFYGLTTWLSALLQDAGHSVSQSVTYTITISLAGLPGFVAAAILLDKWGRKPTAMMMLIGSAVAAYFYGNATTTAMLISYGLVMQFFLFGMWSVLYAYTPELYPTRSRATGAGCASAIGRIGSLLGPYIIGIVLPTLGNSGVFALGAGSFIVAALAIGIFGIETRGKSLEEISH</sequence>
<evidence type="ECO:0000259" key="8">
    <source>
        <dbReference type="PROSITE" id="PS50850"/>
    </source>
</evidence>
<organism evidence="9 10">
    <name type="scientific">Paracoccus onubensis</name>
    <dbReference type="NCBI Taxonomy" id="1675788"/>
    <lineage>
        <taxon>Bacteria</taxon>
        <taxon>Pseudomonadati</taxon>
        <taxon>Pseudomonadota</taxon>
        <taxon>Alphaproteobacteria</taxon>
        <taxon>Rhodobacterales</taxon>
        <taxon>Paracoccaceae</taxon>
        <taxon>Paracoccus</taxon>
    </lineage>
</organism>
<feature type="transmembrane region" description="Helical" evidence="7">
    <location>
        <begin position="290"/>
        <end position="312"/>
    </location>
</feature>
<feature type="transmembrane region" description="Helical" evidence="7">
    <location>
        <begin position="86"/>
        <end position="107"/>
    </location>
</feature>
<feature type="domain" description="Major facilitator superfamily (MFS) profile" evidence="8">
    <location>
        <begin position="49"/>
        <end position="466"/>
    </location>
</feature>
<dbReference type="InterPro" id="IPR005828">
    <property type="entry name" value="MFS_sugar_transport-like"/>
</dbReference>
<dbReference type="InterPro" id="IPR005829">
    <property type="entry name" value="Sugar_transporter_CS"/>
</dbReference>
<dbReference type="RefSeq" id="WP_119744959.1">
    <property type="nucleotide sequence ID" value="NZ_QZCG01000001.1"/>
</dbReference>
<dbReference type="InterPro" id="IPR020846">
    <property type="entry name" value="MFS_dom"/>
</dbReference>
<feature type="transmembrane region" description="Helical" evidence="7">
    <location>
        <begin position="353"/>
        <end position="370"/>
    </location>
</feature>
<dbReference type="SUPFAM" id="SSF103473">
    <property type="entry name" value="MFS general substrate transporter"/>
    <property type="match status" value="1"/>
</dbReference>
<keyword evidence="10" id="KW-1185">Reference proteome</keyword>
<evidence type="ECO:0000256" key="6">
    <source>
        <dbReference type="ARBA" id="ARBA00023136"/>
    </source>
</evidence>
<keyword evidence="3" id="KW-0813">Transport</keyword>
<dbReference type="PROSITE" id="PS00217">
    <property type="entry name" value="SUGAR_TRANSPORT_2"/>
    <property type="match status" value="1"/>
</dbReference>
<keyword evidence="5 7" id="KW-1133">Transmembrane helix</keyword>
<feature type="transmembrane region" description="Helical" evidence="7">
    <location>
        <begin position="114"/>
        <end position="134"/>
    </location>
</feature>
<keyword evidence="4 7" id="KW-0812">Transmembrane</keyword>
<evidence type="ECO:0000256" key="3">
    <source>
        <dbReference type="ARBA" id="ARBA00022448"/>
    </source>
</evidence>
<dbReference type="OrthoDB" id="9800416at2"/>
<proteinExistence type="inferred from homology"/>
<dbReference type="PROSITE" id="PS00216">
    <property type="entry name" value="SUGAR_TRANSPORT_1"/>
    <property type="match status" value="1"/>
</dbReference>
<evidence type="ECO:0000256" key="7">
    <source>
        <dbReference type="SAM" id="Phobius"/>
    </source>
</evidence>
<reference evidence="10" key="1">
    <citation type="submission" date="2018-09" db="EMBL/GenBank/DDBJ databases">
        <title>Acidovorax cavernicola nov. sp. isolated from Gruta de las Maravillas (Aracena, Spain).</title>
        <authorList>
            <person name="Jurado V."/>
            <person name="Gutierrez-Patricio S."/>
            <person name="Gonzalez-Pimentel J.L."/>
            <person name="Miller A.Z."/>
            <person name="Laiz L."/>
            <person name="Saiz-Jimenez C."/>
        </authorList>
    </citation>
    <scope>NUCLEOTIDE SEQUENCE [LARGE SCALE GENOMIC DNA]</scope>
    <source>
        <strain evidence="10">1011MAR3C25</strain>
    </source>
</reference>